<keyword evidence="8 11" id="KW-0472">Membrane</keyword>
<evidence type="ECO:0000256" key="7">
    <source>
        <dbReference type="ARBA" id="ARBA00023098"/>
    </source>
</evidence>
<reference evidence="12 13" key="1">
    <citation type="submission" date="2022-04" db="EMBL/GenBank/DDBJ databases">
        <title>Complete genome of Methanothermobacter tenebrarum strain RMAS.</title>
        <authorList>
            <person name="Nakamura K."/>
            <person name="Oshima K."/>
            <person name="Hattori M."/>
            <person name="Kamagata Y."/>
            <person name="Takamizawa K."/>
        </authorList>
    </citation>
    <scope>NUCLEOTIDE SEQUENCE [LARGE SCALE GENOMIC DNA]</scope>
    <source>
        <strain evidence="12 13">RMAS</strain>
    </source>
</reference>
<dbReference type="NCBIfam" id="NF003114">
    <property type="entry name" value="PRK04032.1"/>
    <property type="match status" value="1"/>
</dbReference>
<evidence type="ECO:0000256" key="1">
    <source>
        <dbReference type="ARBA" id="ARBA00022475"/>
    </source>
</evidence>
<dbReference type="Proteomes" id="UP000831817">
    <property type="component" value="Chromosome"/>
</dbReference>
<dbReference type="PANTHER" id="PTHR39650:SF1">
    <property type="entry name" value="CDP-ARCHAEOL SYNTHASE"/>
    <property type="match status" value="1"/>
</dbReference>
<feature type="transmembrane region" description="Helical" evidence="11">
    <location>
        <begin position="145"/>
        <end position="168"/>
    </location>
</feature>
<evidence type="ECO:0000313" key="13">
    <source>
        <dbReference type="Proteomes" id="UP000831817"/>
    </source>
</evidence>
<comment type="similarity">
    <text evidence="11">Belongs to the CDP-archaeol synthase family.</text>
</comment>
<sequence length="174" mass="18926">MTTMEIDAINILGIVYVIYFMLPAYIANVSALVFGGGPPLDLGYHFIDKRRLIGDGVTWRGSIIGTLLGTLTGMIQGTLVDNIPYGVLLGFLLALGAVVGDACGSFMKRRLNIERGRPAPILDQLDFAIGAMLLASIIVNFTWEIIVMILIITVVLHLSANIIAYLIGLKDVWY</sequence>
<evidence type="ECO:0000313" key="12">
    <source>
        <dbReference type="EMBL" id="BDH79163.1"/>
    </source>
</evidence>
<keyword evidence="10 11" id="KW-1208">Phospholipid metabolism</keyword>
<comment type="cofactor">
    <cofactor evidence="11">
        <name>Mg(2+)</name>
        <dbReference type="ChEBI" id="CHEBI:18420"/>
    </cofactor>
</comment>
<organism evidence="12 13">
    <name type="scientific">Methanothermobacter tenebrarum</name>
    <dbReference type="NCBI Taxonomy" id="680118"/>
    <lineage>
        <taxon>Archaea</taxon>
        <taxon>Methanobacteriati</taxon>
        <taxon>Methanobacteriota</taxon>
        <taxon>Methanomada group</taxon>
        <taxon>Methanobacteria</taxon>
        <taxon>Methanobacteriales</taxon>
        <taxon>Methanobacteriaceae</taxon>
        <taxon>Methanothermobacter</taxon>
    </lineage>
</organism>
<accession>A0ABN6PCH9</accession>
<keyword evidence="13" id="KW-1185">Reference proteome</keyword>
<name>A0ABN6PCH9_9EURY</name>
<keyword evidence="7 11" id="KW-0443">Lipid metabolism</keyword>
<dbReference type="EC" id="2.7.7.67" evidence="11"/>
<dbReference type="InterPro" id="IPR032690">
    <property type="entry name" value="CarS"/>
</dbReference>
<evidence type="ECO:0000256" key="3">
    <source>
        <dbReference type="ARBA" id="ARBA00022679"/>
    </source>
</evidence>
<dbReference type="PANTHER" id="PTHR39650">
    <property type="entry name" value="CDP-ARCHAEOL SYNTHASE"/>
    <property type="match status" value="1"/>
</dbReference>
<feature type="transmembrane region" description="Helical" evidence="11">
    <location>
        <begin position="85"/>
        <end position="107"/>
    </location>
</feature>
<evidence type="ECO:0000256" key="4">
    <source>
        <dbReference type="ARBA" id="ARBA00022692"/>
    </source>
</evidence>
<evidence type="ECO:0000256" key="2">
    <source>
        <dbReference type="ARBA" id="ARBA00022516"/>
    </source>
</evidence>
<feature type="transmembrane region" description="Helical" evidence="11">
    <location>
        <begin position="119"/>
        <end position="139"/>
    </location>
</feature>
<evidence type="ECO:0000256" key="8">
    <source>
        <dbReference type="ARBA" id="ARBA00023136"/>
    </source>
</evidence>
<comment type="subcellular location">
    <subcellularLocation>
        <location evidence="11">Cell membrane</location>
        <topology evidence="11">Multi-pass membrane protein</topology>
    </subcellularLocation>
</comment>
<keyword evidence="6 11" id="KW-1133">Transmembrane helix</keyword>
<evidence type="ECO:0000256" key="10">
    <source>
        <dbReference type="ARBA" id="ARBA00023264"/>
    </source>
</evidence>
<evidence type="ECO:0000256" key="6">
    <source>
        <dbReference type="ARBA" id="ARBA00022989"/>
    </source>
</evidence>
<comment type="function">
    <text evidence="11">Catalyzes the formation of CDP-2,3-bis-(O-geranylgeranyl)-sn-glycerol (CDP-archaeol) from 2,3-bis-(O-geranylgeranyl)-sn-glycerol 1-phosphate (DGGGP) and CTP. This reaction is the third ether-bond-formation step in the biosynthesis of archaeal membrane lipids.</text>
</comment>
<dbReference type="EMBL" id="AP025698">
    <property type="protein sequence ID" value="BDH79163.1"/>
    <property type="molecule type" value="Genomic_DNA"/>
</dbReference>
<protein>
    <recommendedName>
        <fullName evidence="11">CDP-archaeol synthase</fullName>
        <ecNumber evidence="11">2.7.7.67</ecNumber>
    </recommendedName>
    <alternativeName>
        <fullName evidence="11">CDP-2,3-bis-(O-geranylgeranyl)-sn-glycerol synthase</fullName>
    </alternativeName>
</protein>
<evidence type="ECO:0000256" key="5">
    <source>
        <dbReference type="ARBA" id="ARBA00022842"/>
    </source>
</evidence>
<dbReference type="HAMAP" id="MF_01117">
    <property type="entry name" value="CDP_archaeol_synth"/>
    <property type="match status" value="1"/>
</dbReference>
<keyword evidence="3 11" id="KW-0808">Transferase</keyword>
<keyword evidence="5 11" id="KW-0460">Magnesium</keyword>
<dbReference type="Pfam" id="PF01864">
    <property type="entry name" value="CarS-like"/>
    <property type="match status" value="1"/>
</dbReference>
<comment type="catalytic activity">
    <reaction evidence="11">
        <text>2,3-bis-O-(geranylgeranyl)-sn-glycerol 1-phosphate + CTP + H(+) = CDP-2,3-bis-O-(geranylgeranyl)-sn-glycerol + diphosphate</text>
        <dbReference type="Rhea" id="RHEA:25690"/>
        <dbReference type="ChEBI" id="CHEBI:15378"/>
        <dbReference type="ChEBI" id="CHEBI:33019"/>
        <dbReference type="ChEBI" id="CHEBI:37563"/>
        <dbReference type="ChEBI" id="CHEBI:58837"/>
        <dbReference type="ChEBI" id="CHEBI:58838"/>
        <dbReference type="EC" id="2.7.7.67"/>
    </reaction>
</comment>
<evidence type="ECO:0000256" key="9">
    <source>
        <dbReference type="ARBA" id="ARBA00023209"/>
    </source>
</evidence>
<gene>
    <name evidence="11" type="primary">carS</name>
    <name evidence="12" type="ORF">MTTB_05420</name>
</gene>
<keyword evidence="4 11" id="KW-0812">Transmembrane</keyword>
<proteinExistence type="inferred from homology"/>
<keyword evidence="2 11" id="KW-0444">Lipid biosynthesis</keyword>
<feature type="transmembrane region" description="Helical" evidence="11">
    <location>
        <begin position="12"/>
        <end position="36"/>
    </location>
</feature>
<comment type="pathway">
    <text evidence="11">Membrane lipid metabolism; glycerophospholipid metabolism.</text>
</comment>
<keyword evidence="9 11" id="KW-0594">Phospholipid biosynthesis</keyword>
<dbReference type="InterPro" id="IPR002726">
    <property type="entry name" value="CarS_archaea"/>
</dbReference>
<keyword evidence="1 11" id="KW-1003">Cell membrane</keyword>
<evidence type="ECO:0000256" key="11">
    <source>
        <dbReference type="HAMAP-Rule" id="MF_01117"/>
    </source>
</evidence>